<dbReference type="Proteomes" id="UP000006813">
    <property type="component" value="Unassembled WGS sequence"/>
</dbReference>
<keyword evidence="3" id="KW-1133">Transmembrane helix</keyword>
<dbReference type="STRING" id="10181.G5AXD3"/>
<keyword evidence="1" id="KW-0343">GTPase activation</keyword>
<gene>
    <name evidence="5" type="ORF">GW7_14503</name>
</gene>
<dbReference type="PROSITE" id="PS50086">
    <property type="entry name" value="TBC_RABGAP"/>
    <property type="match status" value="1"/>
</dbReference>
<feature type="domain" description="Rab-GAP TBC" evidence="4">
    <location>
        <begin position="1"/>
        <end position="200"/>
    </location>
</feature>
<reference evidence="5 6" key="1">
    <citation type="journal article" date="2011" name="Nature">
        <title>Genome sequencing reveals insights into physiology and longevity of the naked mole rat.</title>
        <authorList>
            <person name="Kim E.B."/>
            <person name="Fang X."/>
            <person name="Fushan A.A."/>
            <person name="Huang Z."/>
            <person name="Lobanov A.V."/>
            <person name="Han L."/>
            <person name="Marino S.M."/>
            <person name="Sun X."/>
            <person name="Turanov A.A."/>
            <person name="Yang P."/>
            <person name="Yim S.H."/>
            <person name="Zhao X."/>
            <person name="Kasaikina M.V."/>
            <person name="Stoletzki N."/>
            <person name="Peng C."/>
            <person name="Polak P."/>
            <person name="Xiong Z."/>
            <person name="Kiezun A."/>
            <person name="Zhu Y."/>
            <person name="Chen Y."/>
            <person name="Kryukov G.V."/>
            <person name="Zhang Q."/>
            <person name="Peshkin L."/>
            <person name="Yang L."/>
            <person name="Bronson R.T."/>
            <person name="Buffenstein R."/>
            <person name="Wang B."/>
            <person name="Han C."/>
            <person name="Li Q."/>
            <person name="Chen L."/>
            <person name="Zhao W."/>
            <person name="Sunyaev S.R."/>
            <person name="Park T.J."/>
            <person name="Zhang G."/>
            <person name="Wang J."/>
            <person name="Gladyshev V.N."/>
        </authorList>
    </citation>
    <scope>NUCLEOTIDE SEQUENCE [LARGE SCALE GENOMIC DNA]</scope>
</reference>
<feature type="transmembrane region" description="Helical" evidence="3">
    <location>
        <begin position="195"/>
        <end position="215"/>
    </location>
</feature>
<dbReference type="InterPro" id="IPR000195">
    <property type="entry name" value="Rab-GAP-TBC_dom"/>
</dbReference>
<dbReference type="EMBL" id="JH167393">
    <property type="protein sequence ID" value="EHB01694.1"/>
    <property type="molecule type" value="Genomic_DNA"/>
</dbReference>
<feature type="region of interest" description="Disordered" evidence="2">
    <location>
        <begin position="1"/>
        <end position="31"/>
    </location>
</feature>
<dbReference type="Pfam" id="PF00566">
    <property type="entry name" value="RabGAP-TBC"/>
    <property type="match status" value="1"/>
</dbReference>
<evidence type="ECO:0000256" key="1">
    <source>
        <dbReference type="ARBA" id="ARBA00022468"/>
    </source>
</evidence>
<dbReference type="GO" id="GO:0006888">
    <property type="term" value="P:endoplasmic reticulum to Golgi vesicle-mediated transport"/>
    <property type="evidence" value="ECO:0007669"/>
    <property type="project" value="TreeGrafter"/>
</dbReference>
<sequence>MSLWHEQRNGSTSSHWDGGTQKPDFNTKRKKKMAEIYQSLSSDPTDVAALRHTAISEGGLLTNEIRQKVWPRLLNVNTSDPSPAPGKDLWNPQLHYYQGHQDIVVTFLLVVGEKLATSLVENLATHHLRDFMDSTMDSTKHILSYLIPIIDQRNPKLHDIMQSVEVGTIFAISWLFTSFGHILSDFRYVVQLYDFFLACHPLMSIYFAAMIVLYCEQEVLDCDCDMAWVHHPLSQIPQNLPYETPISRAGDLFVQFPPSDLTRDAAAKLREWQPLPSKTLRWY</sequence>
<dbReference type="SUPFAM" id="SSF47923">
    <property type="entry name" value="Ypt/Rab-GAP domain of gyp1p"/>
    <property type="match status" value="2"/>
</dbReference>
<dbReference type="InParanoid" id="G5AXD3"/>
<accession>G5AXD3</accession>
<dbReference type="Gene3D" id="1.10.472.80">
    <property type="entry name" value="Ypt/Rab-GAP domain of gyp1p, domain 3"/>
    <property type="match status" value="1"/>
</dbReference>
<dbReference type="AlphaFoldDB" id="G5AXD3"/>
<proteinExistence type="predicted"/>
<keyword evidence="3" id="KW-0472">Membrane</keyword>
<dbReference type="InterPro" id="IPR035969">
    <property type="entry name" value="Rab-GAP_TBC_sf"/>
</dbReference>
<evidence type="ECO:0000313" key="6">
    <source>
        <dbReference type="Proteomes" id="UP000006813"/>
    </source>
</evidence>
<name>G5AXD3_HETGA</name>
<evidence type="ECO:0000259" key="4">
    <source>
        <dbReference type="PROSITE" id="PS50086"/>
    </source>
</evidence>
<dbReference type="GO" id="GO:0005789">
    <property type="term" value="C:endoplasmic reticulum membrane"/>
    <property type="evidence" value="ECO:0007669"/>
    <property type="project" value="TreeGrafter"/>
</dbReference>
<feature type="transmembrane region" description="Helical" evidence="3">
    <location>
        <begin position="163"/>
        <end position="183"/>
    </location>
</feature>
<protein>
    <submittedName>
        <fullName evidence="5">TBC1 domain family member 20</fullName>
    </submittedName>
</protein>
<organism evidence="5 6">
    <name type="scientific">Heterocephalus glaber</name>
    <name type="common">Naked mole rat</name>
    <dbReference type="NCBI Taxonomy" id="10181"/>
    <lineage>
        <taxon>Eukaryota</taxon>
        <taxon>Metazoa</taxon>
        <taxon>Chordata</taxon>
        <taxon>Craniata</taxon>
        <taxon>Vertebrata</taxon>
        <taxon>Euteleostomi</taxon>
        <taxon>Mammalia</taxon>
        <taxon>Eutheria</taxon>
        <taxon>Euarchontoglires</taxon>
        <taxon>Glires</taxon>
        <taxon>Rodentia</taxon>
        <taxon>Hystricomorpha</taxon>
        <taxon>Bathyergidae</taxon>
        <taxon>Heterocephalus</taxon>
    </lineage>
</organism>
<evidence type="ECO:0000256" key="3">
    <source>
        <dbReference type="SAM" id="Phobius"/>
    </source>
</evidence>
<dbReference type="PANTHER" id="PTHR20913:SF10">
    <property type="entry name" value="TBC1 DOMAIN FAMILY MEMBER 20"/>
    <property type="match status" value="1"/>
</dbReference>
<keyword evidence="3" id="KW-0812">Transmembrane</keyword>
<dbReference type="InterPro" id="IPR045913">
    <property type="entry name" value="TBC20/Gyp8-like"/>
</dbReference>
<dbReference type="GO" id="GO:0005096">
    <property type="term" value="F:GTPase activator activity"/>
    <property type="evidence" value="ECO:0007669"/>
    <property type="project" value="UniProtKB-KW"/>
</dbReference>
<evidence type="ECO:0000313" key="5">
    <source>
        <dbReference type="EMBL" id="EHB01694.1"/>
    </source>
</evidence>
<dbReference type="FunFam" id="1.10.472.80:FF:000024">
    <property type="entry name" value="TBC1 domain family member 20"/>
    <property type="match status" value="1"/>
</dbReference>
<evidence type="ECO:0000256" key="2">
    <source>
        <dbReference type="SAM" id="MobiDB-lite"/>
    </source>
</evidence>
<dbReference type="Gene3D" id="1.10.8.1310">
    <property type="match status" value="2"/>
</dbReference>
<dbReference type="PANTHER" id="PTHR20913">
    <property type="entry name" value="TBC1 DOMAIN FAMILY MEMBER 20/GTPASE"/>
    <property type="match status" value="1"/>
</dbReference>